<evidence type="ECO:0000313" key="1">
    <source>
        <dbReference type="EMBL" id="PKV10390.1"/>
    </source>
</evidence>
<accession>A0A2N3RD13</accession>
<reference evidence="1 2" key="1">
    <citation type="submission" date="2017-10" db="EMBL/GenBank/DDBJ databases">
        <title>Bifidobacterium genomics.</title>
        <authorList>
            <person name="Lugli G.A."/>
            <person name="Milani C."/>
            <person name="Mancabelli L."/>
        </authorList>
    </citation>
    <scope>NUCLEOTIDE SEQUENCE [LARGE SCALE GENOMIC DNA]</scope>
    <source>
        <strain evidence="1 2">1460B</strain>
    </source>
</reference>
<comment type="caution">
    <text evidence="1">The sequence shown here is derived from an EMBL/GenBank/DDBJ whole genome shotgun (WGS) entry which is preliminary data.</text>
</comment>
<gene>
    <name evidence="1" type="ORF">CQR44_0037</name>
</gene>
<organism evidence="1 2">
    <name type="scientific">Bifidobacterium asteroides</name>
    <dbReference type="NCBI Taxonomy" id="1684"/>
    <lineage>
        <taxon>Bacteria</taxon>
        <taxon>Bacillati</taxon>
        <taxon>Actinomycetota</taxon>
        <taxon>Actinomycetes</taxon>
        <taxon>Bifidobacteriales</taxon>
        <taxon>Bifidobacteriaceae</taxon>
        <taxon>Bifidobacterium</taxon>
    </lineage>
</organism>
<dbReference type="EMBL" id="PCHJ01000003">
    <property type="protein sequence ID" value="PKV10390.1"/>
    <property type="molecule type" value="Genomic_DNA"/>
</dbReference>
<name>A0A2N3RD13_9BIFI</name>
<dbReference type="AlphaFoldDB" id="A0A2N3RD13"/>
<proteinExistence type="predicted"/>
<evidence type="ECO:0000313" key="2">
    <source>
        <dbReference type="Proteomes" id="UP000233731"/>
    </source>
</evidence>
<protein>
    <submittedName>
        <fullName evidence="1">Uncharacterized protein</fullName>
    </submittedName>
</protein>
<sequence>MISTVEVTWSCDSGYHFYLHCLLLLQRPLGYSVCMGDGRRV</sequence>
<dbReference type="Proteomes" id="UP000233731">
    <property type="component" value="Unassembled WGS sequence"/>
</dbReference>